<evidence type="ECO:0000256" key="1">
    <source>
        <dbReference type="ARBA" id="ARBA00012513"/>
    </source>
</evidence>
<dbReference type="GO" id="GO:0071561">
    <property type="term" value="C:nucleus-vacuole junction"/>
    <property type="evidence" value="ECO:0007669"/>
    <property type="project" value="TreeGrafter"/>
</dbReference>
<evidence type="ECO:0000256" key="4">
    <source>
        <dbReference type="ARBA" id="ARBA00022679"/>
    </source>
</evidence>
<dbReference type="Pfam" id="PF22956">
    <property type="entry name" value="VPS15-like_hel"/>
    <property type="match status" value="1"/>
</dbReference>
<organism evidence="12">
    <name type="scientific">Toxoplasma gondii (strain ATCC 50861 / VEG)</name>
    <dbReference type="NCBI Taxonomy" id="432359"/>
    <lineage>
        <taxon>Eukaryota</taxon>
        <taxon>Sar</taxon>
        <taxon>Alveolata</taxon>
        <taxon>Apicomplexa</taxon>
        <taxon>Conoidasida</taxon>
        <taxon>Coccidia</taxon>
        <taxon>Eucoccidiorida</taxon>
        <taxon>Eimeriorina</taxon>
        <taxon>Sarcocystidae</taxon>
        <taxon>Toxoplasma</taxon>
    </lineage>
</organism>
<keyword evidence="6 12" id="KW-0418">Kinase</keyword>
<feature type="region of interest" description="Disordered" evidence="10">
    <location>
        <begin position="731"/>
        <end position="776"/>
    </location>
</feature>
<dbReference type="GO" id="GO:0045324">
    <property type="term" value="P:late endosome to vacuole transport"/>
    <property type="evidence" value="ECO:0007669"/>
    <property type="project" value="InterPro"/>
</dbReference>
<dbReference type="PANTHER" id="PTHR17583">
    <property type="entry name" value="PHOSPHOINOSITIDE 3-KINASE REGULATORY SUBUNIT 4"/>
    <property type="match status" value="1"/>
</dbReference>
<dbReference type="GO" id="GO:0005524">
    <property type="term" value="F:ATP binding"/>
    <property type="evidence" value="ECO:0007669"/>
    <property type="project" value="InterPro"/>
</dbReference>
<feature type="compositionally biased region" description="Low complexity" evidence="10">
    <location>
        <begin position="2154"/>
        <end position="2166"/>
    </location>
</feature>
<feature type="compositionally biased region" description="Basic and acidic residues" evidence="10">
    <location>
        <begin position="817"/>
        <end position="828"/>
    </location>
</feature>
<feature type="compositionally biased region" description="Polar residues" evidence="10">
    <location>
        <begin position="632"/>
        <end position="643"/>
    </location>
</feature>
<feature type="region of interest" description="Disordered" evidence="10">
    <location>
        <begin position="1097"/>
        <end position="1121"/>
    </location>
</feature>
<evidence type="ECO:0000259" key="11">
    <source>
        <dbReference type="PROSITE" id="PS50011"/>
    </source>
</evidence>
<dbReference type="InterPro" id="IPR021133">
    <property type="entry name" value="HEAT_type_2"/>
</dbReference>
<feature type="region of interest" description="Disordered" evidence="10">
    <location>
        <begin position="2144"/>
        <end position="2252"/>
    </location>
</feature>
<keyword evidence="5" id="KW-0677">Repeat</keyword>
<proteinExistence type="predicted"/>
<dbReference type="InterPro" id="IPR011009">
    <property type="entry name" value="Kinase-like_dom_sf"/>
</dbReference>
<dbReference type="Gene3D" id="1.25.10.10">
    <property type="entry name" value="Leucine-rich Repeat Variant"/>
    <property type="match status" value="2"/>
</dbReference>
<dbReference type="SMART" id="SM00220">
    <property type="entry name" value="S_TKc"/>
    <property type="match status" value="1"/>
</dbReference>
<evidence type="ECO:0000313" key="12">
    <source>
        <dbReference type="EMBL" id="CEL77320.1"/>
    </source>
</evidence>
<keyword evidence="7" id="KW-0067">ATP-binding</keyword>
<dbReference type="Gene3D" id="1.10.510.10">
    <property type="entry name" value="Transferase(Phosphotransferase) domain 1"/>
    <property type="match status" value="1"/>
</dbReference>
<feature type="compositionally biased region" description="Basic and acidic residues" evidence="10">
    <location>
        <begin position="3040"/>
        <end position="3055"/>
    </location>
</feature>
<feature type="compositionally biased region" description="Low complexity" evidence="10">
    <location>
        <begin position="2666"/>
        <end position="2684"/>
    </location>
</feature>
<feature type="region of interest" description="Disordered" evidence="10">
    <location>
        <begin position="624"/>
        <end position="643"/>
    </location>
</feature>
<feature type="region of interest" description="Disordered" evidence="10">
    <location>
        <begin position="3040"/>
        <end position="3093"/>
    </location>
</feature>
<evidence type="ECO:0000256" key="5">
    <source>
        <dbReference type="ARBA" id="ARBA00022737"/>
    </source>
</evidence>
<dbReference type="InterPro" id="IPR055231">
    <property type="entry name" value="2AA_helical"/>
</dbReference>
<dbReference type="InterPro" id="IPR036322">
    <property type="entry name" value="WD40_repeat_dom_sf"/>
</dbReference>
<dbReference type="PROSITE" id="PS50077">
    <property type="entry name" value="HEAT_REPEAT"/>
    <property type="match status" value="1"/>
</dbReference>
<feature type="compositionally biased region" description="Basic and acidic residues" evidence="10">
    <location>
        <begin position="422"/>
        <end position="438"/>
    </location>
</feature>
<dbReference type="GO" id="GO:0005770">
    <property type="term" value="C:late endosome"/>
    <property type="evidence" value="ECO:0007669"/>
    <property type="project" value="TreeGrafter"/>
</dbReference>
<feature type="compositionally biased region" description="Low complexity" evidence="10">
    <location>
        <begin position="2006"/>
        <end position="2023"/>
    </location>
</feature>
<keyword evidence="2" id="KW-0723">Serine/threonine-protein kinase</keyword>
<sequence length="3191" mass="335134">MGNTVATTSTTSTGGSSPSPLPTYTPNAFYSASGTGHWQPHPSASLLSSSSANASNFFFAAPASSQKNAVTGGALPDDVAALVSEFPTLTLLGCIGTSRLFRAVLTFTPEDGVGVGKLLVRKEPQASTKTYLQKYGPVLDAYRAQLLPDIHPNVCSYDRVLSSDRTVLLLRRFFAHCLSDRLHARPFLSASQQLFLAFQLLLGVAQLHSLGLVHGDIKGANVGITSWLHACLIDAAPWKPLRLSLADGRKLTAFFGGPCTGQCHVAPERFFSAPENSERSACDQASSAFPRSSFSLASVQALQSADVFSMAATLLEIFTDVPGCQQRVVDLPLLLQLRQALLEQREDAAKSASRLEKKKECARTGLVPNPTDSCPVHVDYRNTSREALRPRHPGVSDTPLPRGQPVGDGNCMHGGGTGASDARGEDERNGRPFGEADRTVSSSLSPFLTDSFSVSETSKGLSTCRLSQTPERRPCGPSGVNTEGVDEYENPRVSSSHSRSASRSLCGTFALPSPSSPVPPLIRSPPALARALRGVRSACIRRALQEGIFLRQPETRLSALDCLERWGAPWSPAAFFPPAFFSCFLPLFTVLTHPTYQQPDIRMLLVWTFLPHFVAATLQRRRRGPIGDTGDTAETQGNPQGWTTWEREGASAEAGDAEREQRVVEMLEEAVEQHVASVDPQVMYQCILHSAVTSPDCSAVAALVGAWGASRRREAAAAVAAAASVFQSLPTSSSSADSSLASPPCSSSRLAFPKNDTRHLLGHPPVDSAPAQPRVEAPTGAIRTSPEAFGDTSGAASLASQFATASPAARPAGTGAEADKGWREREAAARGAAEAVGGFGEVPHPDLSLDSARRFSARLLFLWRKSGRLAVEKHLPPAEVFRELEADRRALYDGLFLPRSSPGSFESSLSKSTTHAAETRGSGGDAQVPRPGQTQVAEDGDGGFPFRAQTNSVVASPLSTPFPPREARGEAQFISAFCNSRFVSYPSLGSLEAAVSLARPACASPGLRRGSVALLVELVGTTLEHCGSPQVRVCGVSTLAFLARFSTLHSLLNSVLPFLLRALDAPIPAVRAAAVRALPAALSQIYLPEAPWIERDTEDRPVAGRSPSGPAGRLGTERDEQAGKKVAFEKGGLFSERPPARWFDEDPRDTDVEAEGDASDDRAAARSLASGAFDFFVFFSQLLLPRLQRLATSDGELVVRLAVAETLPGVLLATARCLELQAGAQAEAGLLSEAVGCVGVSRNTLGVSGKSCGGASGLRGSATSPASGLLLDGRLHQLRAAVKPLLQQLLTSRQPVQRLALLERVADLASFLGAEEAQQFLLPYLIMQLNDPLAPAIRAAVTLGLGRVGLCGGARETVETCILPCCEQALVDAREEVLLAALRALQLLASAGLLASSFGRGASSGGASSGLSRAAKPLPDGPSPGGSNRFLGGLLSFLKTRVLPLLVLPSAAVRSEVLHLLGLLETLWGPATSFALLLPLLAPFTTRGDGGGGVEEWRECDGDIGDINPRSAAEAPLLSVEDLPQWLRPPLTHKVYSQLVGPQFRQPLAALGAAVASSERSACTDPLARILFQTHDWGNGAAGRREKESGLSSEHASSGCEDEDFETHAVSRMQRTFAAFVEWQRSRKQPGLVRNRVTDFLAFADNHVKISLYSRKSVLYASTSSPSSPSCSSSSASDSSLVSPGVCRDLSRDQLKCLGILLGLAAADRSALLLLLPYLRSVDRSHASQARLAFFPFLSGQLGSLRGDGGDSSPRFGSAGADSLDEAMPAGQPLGLVDEAAESLEGARDDACPCLHPPKTETAAREYFLMSCLLSPPLPTTVHSLPSLRLSPLQALLPLLPASLVSSSSCEIASLFPVCLVLCLDRHGGRGLSGERKAGSLRAKPVVCSKGGFASARTGFLRELESAGSAALGAAQLLAVAAAAEAGTRRPLPSLQQAMLGLPATGGDLADLLASDASRLSGPMPFDLFHAAVLGACAASVVRPHSFLADALPSRSTSLSPLEPQPRSTMSPELSSSSASRAFSLPSPLQRDWRCVVLGLPRRPSLEVGRLQKAGAAESGTLNLYSYLTASPPVLLLRHPLHLPVLGASRGSPSRHASSTVSASALPVASPYHLDSPSPPASERASGKLASVGLARLLPLSGPQVSAASTAPGSLLSSQRTTSSLSDASKTQAASSGDSGSSPPLATGGAGELSGAFGSGSVGAGAARRASAPSGPEEPDGEAPGGRAQPGRRPRSGRDAGGPSGASRLPTTGCGVVLCAVPGLAEMARWRPQGQLVGMLLEQDTTGSPQLGDTSDAAGRGPRGRKGDSGHRVLLASTEDGRLLVTGCMDTVEGRIAAWSCADIVRHGRATPLSTWSLPSPLTATTLKFLHNTRALAVGGSDGSCRLFRFDSSQGGASSGGGAGVHLLLSLPPPAFPLFSSPSSSLLLRHRAPDFSPLPRRGVSGSLSWAVSASACHSPEARLLSRLLLPASLSFPSFFSLASRRARHPGLLAARAAGAAGVSRGVVGLDHFDSCFEQLLLFLLENGHVGAYDLRASSLPVFSAAALPPWWGLPTAQSVSADGKFLCLGTAGGALLLFDLRLLLPLRAWRVRAEGRLAPVILQLRPCPLHLVRTTQTDPRACKDVAAAGPTASGAAAQRVGLSGPVKALTPPHGDTRLGSSEETPGSFSGSAASGSRARACGTAWSDPGVDGDSNASGPDSTGSCLFLCLVGGDTGAAVAVDLETGRVVATFATSCFARRMEETDACGEEGVSDSEEETVDDVGRLAVSRAFMKDQHRGKTQSDSREFRGRRETGMFLESDDQSGASPRFWLEQLDLSSLVTPNASASSASFFSTQTIEAGLAATALSPHCPRCLFLPPALRGPPAFFLTAGNDRCIRYWGLEAASACYLGEADLRRAGWGEAYLGRDRLFSASRRTPFGTDVDVGEKRTARFVCKQKGGIDAYVVVAPEDSCAHRGSAGQGEGLGLSGTVGGSLEGGQGDRGVFFYELSEERSTVNSEDGGLYTVIHVQERCPRHSHSAFASRRRRPSRSGREACKRTEIGAEKDVGVSGEERQRGRRAPSACGERDTSDTAQRLLGGVGVSPDSDGDTNSHSSLFRRTMYTEEPCCCRPGTSCSERRGTFGRRGSSCFAPYCGENGFSSSVNEDRLRDAGPRPPSVQHRDAILDLSFVELQQQLLLVSSGRDGVVKIWR</sequence>
<feature type="compositionally biased region" description="Basic and acidic residues" evidence="10">
    <location>
        <begin position="352"/>
        <end position="362"/>
    </location>
</feature>
<dbReference type="GO" id="GO:0006623">
    <property type="term" value="P:protein targeting to vacuole"/>
    <property type="evidence" value="ECO:0007669"/>
    <property type="project" value="TreeGrafter"/>
</dbReference>
<dbReference type="InterPro" id="IPR045162">
    <property type="entry name" value="Vps15-like"/>
</dbReference>
<dbReference type="PROSITE" id="PS50011">
    <property type="entry name" value="PROTEIN_KINASE_DOM"/>
    <property type="match status" value="1"/>
</dbReference>
<dbReference type="EMBL" id="LN714501">
    <property type="protein sequence ID" value="CEL77320.1"/>
    <property type="molecule type" value="Genomic_DNA"/>
</dbReference>
<dbReference type="InterPro" id="IPR001680">
    <property type="entry name" value="WD40_rpt"/>
</dbReference>
<feature type="compositionally biased region" description="Low complexity" evidence="10">
    <location>
        <begin position="7"/>
        <end position="21"/>
    </location>
</feature>
<dbReference type="PROSITE" id="PS50082">
    <property type="entry name" value="WD_REPEATS_2"/>
    <property type="match status" value="1"/>
</dbReference>
<evidence type="ECO:0000256" key="6">
    <source>
        <dbReference type="ARBA" id="ARBA00022777"/>
    </source>
</evidence>
<dbReference type="GO" id="GO:0034271">
    <property type="term" value="C:phosphatidylinositol 3-kinase complex, class III, type I"/>
    <property type="evidence" value="ECO:0007669"/>
    <property type="project" value="TreeGrafter"/>
</dbReference>
<feature type="region of interest" description="Disordered" evidence="10">
    <location>
        <begin position="352"/>
        <end position="442"/>
    </location>
</feature>
<name>A0A0F7VBA1_TOXGV</name>
<dbReference type="PANTHER" id="PTHR17583:SF0">
    <property type="entry name" value="PHOSPHOINOSITIDE 3-KINASE REGULATORY SUBUNIT 4"/>
    <property type="match status" value="1"/>
</dbReference>
<dbReference type="EC" id="2.7.11.1" evidence="1"/>
<feature type="compositionally biased region" description="Gly residues" evidence="10">
    <location>
        <begin position="2188"/>
        <end position="2203"/>
    </location>
</feature>
<evidence type="ECO:0000256" key="2">
    <source>
        <dbReference type="ARBA" id="ARBA00022527"/>
    </source>
</evidence>
<feature type="compositionally biased region" description="Basic and acidic residues" evidence="10">
    <location>
        <begin position="378"/>
        <end position="389"/>
    </location>
</feature>
<evidence type="ECO:0000256" key="10">
    <source>
        <dbReference type="SAM" id="MobiDB-lite"/>
    </source>
</evidence>
<feature type="region of interest" description="Disordered" evidence="10">
    <location>
        <begin position="459"/>
        <end position="499"/>
    </location>
</feature>
<feature type="compositionally biased region" description="Polar residues" evidence="10">
    <location>
        <begin position="459"/>
        <end position="469"/>
    </location>
</feature>
<dbReference type="InterPro" id="IPR000719">
    <property type="entry name" value="Prot_kinase_dom"/>
</dbReference>
<dbReference type="SUPFAM" id="SSF56112">
    <property type="entry name" value="Protein kinase-like (PK-like)"/>
    <property type="match status" value="1"/>
</dbReference>
<evidence type="ECO:0000256" key="8">
    <source>
        <dbReference type="PROSITE-ProRule" id="PRU00103"/>
    </source>
</evidence>
<dbReference type="InterPro" id="IPR011989">
    <property type="entry name" value="ARM-like"/>
</dbReference>
<dbReference type="SUPFAM" id="SSF50978">
    <property type="entry name" value="WD40 repeat-like"/>
    <property type="match status" value="1"/>
</dbReference>
<dbReference type="InterPro" id="IPR016024">
    <property type="entry name" value="ARM-type_fold"/>
</dbReference>
<keyword evidence="4" id="KW-0808">Transferase</keyword>
<feature type="region of interest" description="Disordered" evidence="10">
    <location>
        <begin position="1"/>
        <end position="21"/>
    </location>
</feature>
<accession>A0A0F7VBA1</accession>
<dbReference type="GO" id="GO:0004674">
    <property type="term" value="F:protein serine/threonine kinase activity"/>
    <property type="evidence" value="ECO:0007669"/>
    <property type="project" value="UniProtKB-KW"/>
</dbReference>
<feature type="domain" description="Protein kinase" evidence="11">
    <location>
        <begin position="86"/>
        <end position="395"/>
    </location>
</feature>
<feature type="compositionally biased region" description="Low complexity" evidence="10">
    <location>
        <begin position="2173"/>
        <end position="2184"/>
    </location>
</feature>
<feature type="compositionally biased region" description="Basic and acidic residues" evidence="10">
    <location>
        <begin position="1138"/>
        <end position="1151"/>
    </location>
</feature>
<evidence type="ECO:0000256" key="9">
    <source>
        <dbReference type="PROSITE-ProRule" id="PRU00221"/>
    </source>
</evidence>
<protein>
    <recommendedName>
        <fullName evidence="1">non-specific serine/threonine protein kinase</fullName>
        <ecNumber evidence="1">2.7.11.1</ecNumber>
    </recommendedName>
</protein>
<dbReference type="GO" id="GO:0034272">
    <property type="term" value="C:phosphatidylinositol 3-kinase complex, class III, type II"/>
    <property type="evidence" value="ECO:0007669"/>
    <property type="project" value="TreeGrafter"/>
</dbReference>
<keyword evidence="7" id="KW-0547">Nucleotide-binding</keyword>
<feature type="region of interest" description="Disordered" evidence="10">
    <location>
        <begin position="901"/>
        <end position="942"/>
    </location>
</feature>
<evidence type="ECO:0000256" key="3">
    <source>
        <dbReference type="ARBA" id="ARBA00022574"/>
    </source>
</evidence>
<evidence type="ECO:0000256" key="7">
    <source>
        <dbReference type="ARBA" id="ARBA00022840"/>
    </source>
</evidence>
<gene>
    <name evidence="12" type="ORF">BN1205_094270</name>
</gene>
<dbReference type="GO" id="GO:0016236">
    <property type="term" value="P:macroautophagy"/>
    <property type="evidence" value="ECO:0007669"/>
    <property type="project" value="InterPro"/>
</dbReference>
<reference evidence="12" key="1">
    <citation type="journal article" date="2015" name="PLoS ONE">
        <title>Comprehensive Evaluation of Toxoplasma gondii VEG and Neospora caninum LIV Genomes with Tachyzoite Stage Transcriptome and Proteome Defines Novel Transcript Features.</title>
        <authorList>
            <person name="Ramaprasad A."/>
            <person name="Mourier T."/>
            <person name="Naeem R."/>
            <person name="Malas T.B."/>
            <person name="Moussa E."/>
            <person name="Panigrahi A."/>
            <person name="Vermont S.J."/>
            <person name="Otto T.D."/>
            <person name="Wastling J."/>
            <person name="Pain A."/>
        </authorList>
    </citation>
    <scope>NUCLEOTIDE SEQUENCE</scope>
    <source>
        <strain evidence="12">VEG</strain>
    </source>
</reference>
<feature type="compositionally biased region" description="Low complexity" evidence="10">
    <location>
        <begin position="731"/>
        <end position="751"/>
    </location>
</feature>
<feature type="repeat" description="HEAT" evidence="8">
    <location>
        <begin position="1282"/>
        <end position="1320"/>
    </location>
</feature>
<feature type="region of interest" description="Disordered" evidence="10">
    <location>
        <begin position="1136"/>
        <end position="1159"/>
    </location>
</feature>
<dbReference type="SMART" id="SM00320">
    <property type="entry name" value="WD40"/>
    <property type="match status" value="3"/>
</dbReference>
<feature type="compositionally biased region" description="Polar residues" evidence="10">
    <location>
        <begin position="901"/>
        <end position="916"/>
    </location>
</feature>
<dbReference type="PROSITE" id="PS50294">
    <property type="entry name" value="WD_REPEATS_REGION"/>
    <property type="match status" value="1"/>
</dbReference>
<dbReference type="SUPFAM" id="SSF48371">
    <property type="entry name" value="ARM repeat"/>
    <property type="match status" value="1"/>
</dbReference>
<feature type="region of interest" description="Disordered" evidence="10">
    <location>
        <begin position="2285"/>
        <end position="2311"/>
    </location>
</feature>
<feature type="compositionally biased region" description="Low complexity" evidence="10">
    <location>
        <begin position="2204"/>
        <end position="2215"/>
    </location>
</feature>
<keyword evidence="3 9" id="KW-0853">WD repeat</keyword>
<feature type="region of interest" description="Disordered" evidence="10">
    <location>
        <begin position="800"/>
        <end position="829"/>
    </location>
</feature>
<feature type="region of interest" description="Disordered" evidence="10">
    <location>
        <begin position="1995"/>
        <end position="2023"/>
    </location>
</feature>
<feature type="repeat" description="WD" evidence="9">
    <location>
        <begin position="3157"/>
        <end position="3191"/>
    </location>
</feature>
<feature type="region of interest" description="Disordered" evidence="10">
    <location>
        <begin position="1581"/>
        <end position="1600"/>
    </location>
</feature>
<feature type="region of interest" description="Disordered" evidence="10">
    <location>
        <begin position="2644"/>
        <end position="2685"/>
    </location>
</feature>